<gene>
    <name evidence="1" type="ORF">DesyoDRAFT_1105</name>
    <name evidence="2" type="ORF">DesyoDRAFT_5221</name>
</gene>
<organism evidence="2 3">
    <name type="scientific">Desulfosporosinus youngiae DSM 17734</name>
    <dbReference type="NCBI Taxonomy" id="768710"/>
    <lineage>
        <taxon>Bacteria</taxon>
        <taxon>Bacillati</taxon>
        <taxon>Bacillota</taxon>
        <taxon>Clostridia</taxon>
        <taxon>Eubacteriales</taxon>
        <taxon>Desulfitobacteriaceae</taxon>
        <taxon>Desulfosporosinus</taxon>
    </lineage>
</organism>
<evidence type="ECO:0000313" key="2">
    <source>
        <dbReference type="EMBL" id="EHQ92152.1"/>
    </source>
</evidence>
<dbReference type="AlphaFoldDB" id="H5XZV6"/>
<keyword evidence="3" id="KW-1185">Reference proteome</keyword>
<protein>
    <submittedName>
        <fullName evidence="2">Uncharacterized protein</fullName>
    </submittedName>
</protein>
<dbReference type="Proteomes" id="UP000005104">
    <property type="component" value="Chromosome"/>
</dbReference>
<name>H5XZV6_9FIRM</name>
<dbReference type="RefSeq" id="WP_007780440.1">
    <property type="nucleotide sequence ID" value="NZ_CM001441.1"/>
</dbReference>
<dbReference type="OrthoDB" id="2084655at2"/>
<evidence type="ECO:0000313" key="3">
    <source>
        <dbReference type="Proteomes" id="UP000005104"/>
    </source>
</evidence>
<dbReference type="STRING" id="768710.DesyoDRAFT_1105"/>
<reference evidence="2 3" key="1">
    <citation type="submission" date="2011-11" db="EMBL/GenBank/DDBJ databases">
        <title>The Noncontiguous Finished genome of Desulfosporosinus youngiae DSM 17734.</title>
        <authorList>
            <consortium name="US DOE Joint Genome Institute (JGI-PGF)"/>
            <person name="Lucas S."/>
            <person name="Han J."/>
            <person name="Lapidus A."/>
            <person name="Cheng J.-F."/>
            <person name="Goodwin L."/>
            <person name="Pitluck S."/>
            <person name="Peters L."/>
            <person name="Ovchinnikova G."/>
            <person name="Lu M."/>
            <person name="Land M.L."/>
            <person name="Hauser L."/>
            <person name="Pester M."/>
            <person name="Spring S."/>
            <person name="Ollivier B."/>
            <person name="Rattei T."/>
            <person name="Klenk H.-P."/>
            <person name="Wagner M."/>
            <person name="Loy A."/>
            <person name="Woyke T.J."/>
        </authorList>
    </citation>
    <scope>NUCLEOTIDE SEQUENCE [LARGE SCALE GENOMIC DNA]</scope>
    <source>
        <strain evidence="2 3">DSM 17734</strain>
    </source>
</reference>
<dbReference type="HOGENOM" id="CLU_2665210_0_0_9"/>
<dbReference type="EMBL" id="CM001441">
    <property type="protein sequence ID" value="EHQ88275.1"/>
    <property type="molecule type" value="Genomic_DNA"/>
</dbReference>
<evidence type="ECO:0000313" key="1">
    <source>
        <dbReference type="EMBL" id="EHQ88275.1"/>
    </source>
</evidence>
<proteinExistence type="predicted"/>
<dbReference type="EMBL" id="CM001441">
    <property type="protein sequence ID" value="EHQ92152.1"/>
    <property type="molecule type" value="Genomic_DNA"/>
</dbReference>
<sequence length="75" mass="8528">MDTTYYYLTDLNQVGKIEDFVPYLHDKEKGWIVDNDNLLMDRVMGYDGDGIGSSDMVFRADEISGAKAMRLIENG</sequence>
<accession>H5XZV6</accession>